<feature type="domain" description="Ubiquitin-like" evidence="4">
    <location>
        <begin position="359"/>
        <end position="431"/>
    </location>
</feature>
<dbReference type="GO" id="GO:0031625">
    <property type="term" value="F:ubiquitin protein ligase binding"/>
    <property type="evidence" value="ECO:0000318"/>
    <property type="project" value="GO_Central"/>
</dbReference>
<dbReference type="InterPro" id="IPR019954">
    <property type="entry name" value="Ubiquitin_CS"/>
</dbReference>
<proteinExistence type="predicted"/>
<feature type="domain" description="Ubiquitin-like" evidence="4">
    <location>
        <begin position="203"/>
        <end position="278"/>
    </location>
</feature>
<dbReference type="STRING" id="4232.A0A251S6A5"/>
<evidence type="ECO:0000313" key="5">
    <source>
        <dbReference type="EMBL" id="KAF5763129.1"/>
    </source>
</evidence>
<evidence type="ECO:0000259" key="4">
    <source>
        <dbReference type="PROSITE" id="PS50053"/>
    </source>
</evidence>
<reference evidence="5 7" key="1">
    <citation type="journal article" date="2017" name="Nature">
        <title>The sunflower genome provides insights into oil metabolism, flowering and Asterid evolution.</title>
        <authorList>
            <person name="Badouin H."/>
            <person name="Gouzy J."/>
            <person name="Grassa C.J."/>
            <person name="Murat F."/>
            <person name="Staton S.E."/>
            <person name="Cottret L."/>
            <person name="Lelandais-Briere C."/>
            <person name="Owens G.L."/>
            <person name="Carrere S."/>
            <person name="Mayjonade B."/>
            <person name="Legrand L."/>
            <person name="Gill N."/>
            <person name="Kane N.C."/>
            <person name="Bowers J.E."/>
            <person name="Hubner S."/>
            <person name="Bellec A."/>
            <person name="Berard A."/>
            <person name="Berges H."/>
            <person name="Blanchet N."/>
            <person name="Boniface M.C."/>
            <person name="Brunel D."/>
            <person name="Catrice O."/>
            <person name="Chaidir N."/>
            <person name="Claudel C."/>
            <person name="Donnadieu C."/>
            <person name="Faraut T."/>
            <person name="Fievet G."/>
            <person name="Helmstetter N."/>
            <person name="King M."/>
            <person name="Knapp S.J."/>
            <person name="Lai Z."/>
            <person name="Le Paslier M.C."/>
            <person name="Lippi Y."/>
            <person name="Lorenzon L."/>
            <person name="Mandel J.R."/>
            <person name="Marage G."/>
            <person name="Marchand G."/>
            <person name="Marquand E."/>
            <person name="Bret-Mestries E."/>
            <person name="Morien E."/>
            <person name="Nambeesan S."/>
            <person name="Nguyen T."/>
            <person name="Pegot-Espagnet P."/>
            <person name="Pouilly N."/>
            <person name="Raftis F."/>
            <person name="Sallet E."/>
            <person name="Schiex T."/>
            <person name="Thomas J."/>
            <person name="Vandecasteele C."/>
            <person name="Vares D."/>
            <person name="Vear F."/>
            <person name="Vautrin S."/>
            <person name="Crespi M."/>
            <person name="Mangin B."/>
            <person name="Burke J.M."/>
            <person name="Salse J."/>
            <person name="Munos S."/>
            <person name="Vincourt P."/>
            <person name="Rieseberg L.H."/>
            <person name="Langlade N.B."/>
        </authorList>
    </citation>
    <scope>NUCLEOTIDE SEQUENCE [LARGE SCALE GENOMIC DNA]</scope>
    <source>
        <strain evidence="7">cv. SF193</strain>
        <tissue evidence="5">Leaves</tissue>
    </source>
</reference>
<dbReference type="AlphaFoldDB" id="A0A251S6A5"/>
<evidence type="ECO:0000313" key="6">
    <source>
        <dbReference type="EMBL" id="OTF94102.1"/>
    </source>
</evidence>
<dbReference type="GO" id="GO:0019941">
    <property type="term" value="P:modification-dependent protein catabolic process"/>
    <property type="evidence" value="ECO:0000318"/>
    <property type="project" value="GO_Central"/>
</dbReference>
<accession>A0A251S6A5</accession>
<protein>
    <submittedName>
        <fullName evidence="6">Putative ubiquitin</fullName>
    </submittedName>
    <submittedName>
        <fullName evidence="5">Ubiquitin domain-containing protein</fullName>
    </submittedName>
</protein>
<feature type="domain" description="Ubiquitin-like" evidence="4">
    <location>
        <begin position="55"/>
        <end position="126"/>
    </location>
</feature>
<keyword evidence="2" id="KW-0832">Ubl conjugation</keyword>
<dbReference type="PROSITE" id="PS00299">
    <property type="entry name" value="UBIQUITIN_1"/>
    <property type="match status" value="1"/>
</dbReference>
<dbReference type="InterPro" id="IPR019956">
    <property type="entry name" value="Ubiquitin_dom"/>
</dbReference>
<dbReference type="PANTHER" id="PTHR10666">
    <property type="entry name" value="UBIQUITIN"/>
    <property type="match status" value="1"/>
</dbReference>
<reference evidence="5" key="3">
    <citation type="submission" date="2020-06" db="EMBL/GenBank/DDBJ databases">
        <title>Helianthus annuus Genome sequencing and assembly Release 2.</title>
        <authorList>
            <person name="Gouzy J."/>
            <person name="Langlade N."/>
            <person name="Munos S."/>
        </authorList>
    </citation>
    <scope>NUCLEOTIDE SEQUENCE</scope>
    <source>
        <tissue evidence="5">Leaves</tissue>
    </source>
</reference>
<dbReference type="GO" id="GO:0016567">
    <property type="term" value="P:protein ubiquitination"/>
    <property type="evidence" value="ECO:0000318"/>
    <property type="project" value="GO_Central"/>
</dbReference>
<evidence type="ECO:0000313" key="7">
    <source>
        <dbReference type="Proteomes" id="UP000215914"/>
    </source>
</evidence>
<dbReference type="Proteomes" id="UP000215914">
    <property type="component" value="Chromosome 15"/>
</dbReference>
<feature type="domain" description="Ubiquitin-like" evidence="4">
    <location>
        <begin position="131"/>
        <end position="202"/>
    </location>
</feature>
<dbReference type="Gramene" id="mRNA:HanXRQr2_Chr15g0676741">
    <property type="protein sequence ID" value="mRNA:HanXRQr2_Chr15g0676741"/>
    <property type="gene ID" value="HanXRQr2_Chr15g0676741"/>
</dbReference>
<keyword evidence="7" id="KW-1185">Reference proteome</keyword>
<dbReference type="InterPro" id="IPR000626">
    <property type="entry name" value="Ubiquitin-like_dom"/>
</dbReference>
<dbReference type="GO" id="GO:0005634">
    <property type="term" value="C:nucleus"/>
    <property type="evidence" value="ECO:0000318"/>
    <property type="project" value="GO_Central"/>
</dbReference>
<feature type="region of interest" description="Disordered" evidence="3">
    <location>
        <begin position="1"/>
        <end position="29"/>
    </location>
</feature>
<gene>
    <name evidence="6" type="ORF">HannXRQ_Chr15g0468481</name>
    <name evidence="5" type="ORF">HanXRQr2_Chr15g0676741</name>
</gene>
<evidence type="ECO:0000256" key="2">
    <source>
        <dbReference type="ARBA" id="ARBA00022843"/>
    </source>
</evidence>
<keyword evidence="1" id="KW-1017">Isopeptide bond</keyword>
<organism evidence="6 7">
    <name type="scientific">Helianthus annuus</name>
    <name type="common">Common sunflower</name>
    <dbReference type="NCBI Taxonomy" id="4232"/>
    <lineage>
        <taxon>Eukaryota</taxon>
        <taxon>Viridiplantae</taxon>
        <taxon>Streptophyta</taxon>
        <taxon>Embryophyta</taxon>
        <taxon>Tracheophyta</taxon>
        <taxon>Spermatophyta</taxon>
        <taxon>Magnoliopsida</taxon>
        <taxon>eudicotyledons</taxon>
        <taxon>Gunneridae</taxon>
        <taxon>Pentapetalae</taxon>
        <taxon>asterids</taxon>
        <taxon>campanulids</taxon>
        <taxon>Asterales</taxon>
        <taxon>Asteraceae</taxon>
        <taxon>Asteroideae</taxon>
        <taxon>Heliantheae alliance</taxon>
        <taxon>Heliantheae</taxon>
        <taxon>Helianthus</taxon>
    </lineage>
</organism>
<dbReference type="GO" id="GO:0005737">
    <property type="term" value="C:cytoplasm"/>
    <property type="evidence" value="ECO:0000318"/>
    <property type="project" value="GO_Central"/>
</dbReference>
<sequence length="431" mass="48124">MADKGKIKTDSSSARKRNGDDKSGKRKTTTSDLEFIDDVSKIEESGSSEEDDEINSILVKTATGKTFSLEVKDSDTIGNVKVKIQAKEHIPFDQQELVLYEMVLNNMETLANLCIEKDSTLTLMSKLSAFIHISITTLHGKPIIHSLKVRPSDTISYVKDKVCRSEDVLIFNENALEDSGTLADFHIFNGSTLKLIRKSSGFMEIFVETLKGNTISLSVEPTYTIANVKSKIEDEECIPVDEQALVFNQMVLDDSGTLFDFHIKNNSTLRVMRKSKGSVKKTIQIFIKTPTGETLAQEVNSSDTIANIKAKIQNKVCIPCDEQALIFDDVVLDNISTLAEFRIFKESMLTLMRISRGFMRLFIKTLTGKTITLEVKPSATIRDVKSKICDTEGIPVYQQRLVFKGNELDDGPTLSDYNIHNDATVALILRL</sequence>
<dbReference type="PRINTS" id="PR00348">
    <property type="entry name" value="UBIQUITIN"/>
</dbReference>
<dbReference type="FunFam" id="3.10.20.90:FF:000160">
    <property type="entry name" value="Polyubiquitin-C"/>
    <property type="match status" value="1"/>
</dbReference>
<evidence type="ECO:0000256" key="3">
    <source>
        <dbReference type="SAM" id="MobiDB-lite"/>
    </source>
</evidence>
<feature type="domain" description="Ubiquitin-like" evidence="4">
    <location>
        <begin position="283"/>
        <end position="358"/>
    </location>
</feature>
<dbReference type="OrthoDB" id="604226at2759"/>
<dbReference type="Gene3D" id="3.10.20.90">
    <property type="entry name" value="Phosphatidylinositol 3-kinase Catalytic Subunit, Chain A, domain 1"/>
    <property type="match status" value="5"/>
</dbReference>
<dbReference type="PROSITE" id="PS50053">
    <property type="entry name" value="UBIQUITIN_2"/>
    <property type="match status" value="5"/>
</dbReference>
<dbReference type="EMBL" id="CM007904">
    <property type="protein sequence ID" value="OTF94102.1"/>
    <property type="molecule type" value="Genomic_DNA"/>
</dbReference>
<dbReference type="SMART" id="SM00213">
    <property type="entry name" value="UBQ"/>
    <property type="match status" value="5"/>
</dbReference>
<dbReference type="GO" id="GO:0031386">
    <property type="term" value="F:protein tag activity"/>
    <property type="evidence" value="ECO:0000318"/>
    <property type="project" value="GO_Central"/>
</dbReference>
<evidence type="ECO:0000256" key="1">
    <source>
        <dbReference type="ARBA" id="ARBA00022499"/>
    </source>
</evidence>
<dbReference type="Pfam" id="PF00240">
    <property type="entry name" value="ubiquitin"/>
    <property type="match status" value="5"/>
</dbReference>
<dbReference type="GO" id="GO:0003729">
    <property type="term" value="F:mRNA binding"/>
    <property type="evidence" value="ECO:0007669"/>
    <property type="project" value="UniProtKB-ARBA"/>
</dbReference>
<dbReference type="InterPro" id="IPR050158">
    <property type="entry name" value="Ubiquitin_ubiquitin-like"/>
</dbReference>
<dbReference type="SUPFAM" id="SSF54236">
    <property type="entry name" value="Ubiquitin-like"/>
    <property type="match status" value="5"/>
</dbReference>
<dbReference type="InterPro" id="IPR029071">
    <property type="entry name" value="Ubiquitin-like_domsf"/>
</dbReference>
<name>A0A251S6A5_HELAN</name>
<dbReference type="InParanoid" id="A0A251S6A5"/>
<reference evidence="6" key="2">
    <citation type="submission" date="2017-02" db="EMBL/GenBank/DDBJ databases">
        <title>Sunflower complete genome.</title>
        <authorList>
            <person name="Langlade N."/>
            <person name="Munos S."/>
        </authorList>
    </citation>
    <scope>NUCLEOTIDE SEQUENCE [LARGE SCALE GENOMIC DNA]</scope>
    <source>
        <tissue evidence="6">Leaves</tissue>
    </source>
</reference>
<dbReference type="EMBL" id="MNCJ02000330">
    <property type="protein sequence ID" value="KAF5763129.1"/>
    <property type="molecule type" value="Genomic_DNA"/>
</dbReference>